<dbReference type="SUPFAM" id="SSF103473">
    <property type="entry name" value="MFS general substrate transporter"/>
    <property type="match status" value="1"/>
</dbReference>
<dbReference type="GO" id="GO:0005886">
    <property type="term" value="C:plasma membrane"/>
    <property type="evidence" value="ECO:0007669"/>
    <property type="project" value="UniProtKB-SubCell"/>
</dbReference>
<feature type="transmembrane region" description="Helical" evidence="8">
    <location>
        <begin position="344"/>
        <end position="370"/>
    </location>
</feature>
<feature type="transmembrane region" description="Helical" evidence="8">
    <location>
        <begin position="452"/>
        <end position="471"/>
    </location>
</feature>
<evidence type="ECO:0000256" key="6">
    <source>
        <dbReference type="ARBA" id="ARBA00038076"/>
    </source>
</evidence>
<reference evidence="10" key="2">
    <citation type="submission" date="2021-04" db="EMBL/GenBank/DDBJ databases">
        <authorList>
            <person name="Gilroy R."/>
        </authorList>
    </citation>
    <scope>NUCLEOTIDE SEQUENCE</scope>
    <source>
        <strain evidence="10">CHK179-28034</strain>
    </source>
</reference>
<comment type="similarity">
    <text evidence="6">Belongs to the ABC-4 integral membrane protein family.</text>
</comment>
<dbReference type="EMBL" id="DXBR01000018">
    <property type="protein sequence ID" value="HIZ38582.1"/>
    <property type="molecule type" value="Genomic_DNA"/>
</dbReference>
<dbReference type="Pfam" id="PF02687">
    <property type="entry name" value="FtsX"/>
    <property type="match status" value="2"/>
</dbReference>
<dbReference type="GO" id="GO:0022857">
    <property type="term" value="F:transmembrane transporter activity"/>
    <property type="evidence" value="ECO:0007669"/>
    <property type="project" value="TreeGrafter"/>
</dbReference>
<comment type="caution">
    <text evidence="10">The sequence shown here is derived from an EMBL/GenBank/DDBJ whole genome shotgun (WGS) entry which is preliminary data.</text>
</comment>
<dbReference type="InterPro" id="IPR003838">
    <property type="entry name" value="ABC3_permease_C"/>
</dbReference>
<feature type="transmembrane region" description="Helical" evidence="8">
    <location>
        <begin position="382"/>
        <end position="403"/>
    </location>
</feature>
<evidence type="ECO:0000256" key="1">
    <source>
        <dbReference type="ARBA" id="ARBA00004651"/>
    </source>
</evidence>
<evidence type="ECO:0000256" key="5">
    <source>
        <dbReference type="ARBA" id="ARBA00023136"/>
    </source>
</evidence>
<dbReference type="PANTHER" id="PTHR30572:SF4">
    <property type="entry name" value="ABC TRANSPORTER PERMEASE YTRF"/>
    <property type="match status" value="1"/>
</dbReference>
<dbReference type="Proteomes" id="UP000824049">
    <property type="component" value="Unassembled WGS sequence"/>
</dbReference>
<evidence type="ECO:0000256" key="4">
    <source>
        <dbReference type="ARBA" id="ARBA00022989"/>
    </source>
</evidence>
<feature type="transmembrane region" description="Helical" evidence="8">
    <location>
        <begin position="739"/>
        <end position="766"/>
    </location>
</feature>
<dbReference type="InterPro" id="IPR036259">
    <property type="entry name" value="MFS_trans_sf"/>
</dbReference>
<evidence type="ECO:0000256" key="2">
    <source>
        <dbReference type="ARBA" id="ARBA00022475"/>
    </source>
</evidence>
<dbReference type="PANTHER" id="PTHR30572">
    <property type="entry name" value="MEMBRANE COMPONENT OF TRANSPORTER-RELATED"/>
    <property type="match status" value="1"/>
</dbReference>
<feature type="domain" description="ABC3 transporter permease C-terminal" evidence="9">
    <location>
        <begin position="743"/>
        <end position="855"/>
    </location>
</feature>
<comment type="subcellular location">
    <subcellularLocation>
        <location evidence="1">Cell membrane</location>
        <topology evidence="1">Multi-pass membrane protein</topology>
    </subcellularLocation>
</comment>
<evidence type="ECO:0000256" key="8">
    <source>
        <dbReference type="SAM" id="Phobius"/>
    </source>
</evidence>
<keyword evidence="4 8" id="KW-1133">Transmembrane helix</keyword>
<keyword evidence="5 8" id="KW-0472">Membrane</keyword>
<feature type="transmembrane region" description="Helical" evidence="8">
    <location>
        <begin position="288"/>
        <end position="309"/>
    </location>
</feature>
<dbReference type="AlphaFoldDB" id="A0A9D2EJV6"/>
<evidence type="ECO:0000313" key="10">
    <source>
        <dbReference type="EMBL" id="HIZ38582.1"/>
    </source>
</evidence>
<organism evidence="10 11">
    <name type="scientific">Candidatus Anaerobutyricum stercoris</name>
    <dbReference type="NCBI Taxonomy" id="2838457"/>
    <lineage>
        <taxon>Bacteria</taxon>
        <taxon>Bacillati</taxon>
        <taxon>Bacillota</taxon>
        <taxon>Clostridia</taxon>
        <taxon>Lachnospirales</taxon>
        <taxon>Lachnospiraceae</taxon>
        <taxon>Anaerobutyricum</taxon>
    </lineage>
</organism>
<evidence type="ECO:0000259" key="9">
    <source>
        <dbReference type="Pfam" id="PF02687"/>
    </source>
</evidence>
<gene>
    <name evidence="10" type="ORF">H9968_01460</name>
</gene>
<keyword evidence="2" id="KW-1003">Cell membrane</keyword>
<evidence type="ECO:0000313" key="11">
    <source>
        <dbReference type="Proteomes" id="UP000824049"/>
    </source>
</evidence>
<feature type="region of interest" description="Disordered" evidence="7">
    <location>
        <begin position="1"/>
        <end position="36"/>
    </location>
</feature>
<evidence type="ECO:0000256" key="3">
    <source>
        <dbReference type="ARBA" id="ARBA00022692"/>
    </source>
</evidence>
<evidence type="ECO:0000256" key="7">
    <source>
        <dbReference type="SAM" id="MobiDB-lite"/>
    </source>
</evidence>
<feature type="transmembrane region" description="Helical" evidence="8">
    <location>
        <begin position="46"/>
        <end position="67"/>
    </location>
</feature>
<protein>
    <submittedName>
        <fullName evidence="10">ABC transporter permease</fullName>
    </submittedName>
</protein>
<sequence>MNKQTESIIRKRSDAEQAASRGKGSQQGSMIKTLSRRSFRNNKRRNLVAVLAIILTTMMFTTLFTLAQSLGRNMTEMYLRQSGTTAHTSTKSITDEEIEKIAAHPLVVHSGYSIILGNAQNTSLAGRQVEIRYASDQYARDSFAWPETGRMPEAEDEIALDTLTLQRLGVTPELGAAITLEWQKDITSPEMTSSTFTLCGIWEGNESSYASMAWVSKEFALNACDYAAGPSDGQVLGTRMMGVTFADTDDIEGQMTQVLSDTGITDVEFSTNLAYDAGVQQSIFMENLSTYAGMLLVFLAGYLIIYNVFQISVASDIQFYGRLKTLGTTRKQIKKIIRGQANRLSLIGIPLGLVIGYLLGIVLVPVMIGGDNPNTIVSTNPIIFIGSAVFAYVTVLCSSLLPARRAGKVSPMEALRYTDADTSVKKKQKKSKKGSSIAGMAWSNLWRNKKRTVMVICSLTLGLVLMSYFYASNASFDMDKYLMDLTVADFQIDDATNSNVSGYDPASNTISESLLSDIRSLDTLEAEGRLYSQDISMSLSEEARNNFSTFYTQDVLDDYASFDPSFPMWKEVFDSALAGNAVPHTIYGADGLILDAAASENYILDGSYDPEKFAAGDYILAIGPAAGPQTGLPTYSVGEEVNINGRNFTVMAVLSPLQPMVSGYTPVFSVQLVMQADVFTEMWPDNNLRKYYFNVEDAGIDEASDMLTEYQQSYASGMSITSRQTMAQQYEDERRSSSVIGYSISVVIALVGILNFVNSMVTAIISRRREFVMIQSIGMTKRQLRKMLIFEGLYYAGITLVISYILSIFTVGVIVRALTAGGYTTFQFTLLPLIICTPVLLIFAVLLPYLCFRNLEKDSLVERLRATD</sequence>
<feature type="transmembrane region" description="Helical" evidence="8">
    <location>
        <begin position="787"/>
        <end position="818"/>
    </location>
</feature>
<proteinExistence type="inferred from homology"/>
<feature type="domain" description="ABC3 transporter permease C-terminal" evidence="9">
    <location>
        <begin position="294"/>
        <end position="411"/>
    </location>
</feature>
<feature type="compositionally biased region" description="Polar residues" evidence="7">
    <location>
        <begin position="23"/>
        <end position="32"/>
    </location>
</feature>
<dbReference type="InterPro" id="IPR050250">
    <property type="entry name" value="Macrolide_Exporter_MacB"/>
</dbReference>
<keyword evidence="3 8" id="KW-0812">Transmembrane</keyword>
<accession>A0A9D2EJV6</accession>
<name>A0A9D2EJV6_9FIRM</name>
<reference evidence="10" key="1">
    <citation type="journal article" date="2021" name="PeerJ">
        <title>Extensive microbial diversity within the chicken gut microbiome revealed by metagenomics and culture.</title>
        <authorList>
            <person name="Gilroy R."/>
            <person name="Ravi A."/>
            <person name="Getino M."/>
            <person name="Pursley I."/>
            <person name="Horton D.L."/>
            <person name="Alikhan N.F."/>
            <person name="Baker D."/>
            <person name="Gharbi K."/>
            <person name="Hall N."/>
            <person name="Watson M."/>
            <person name="Adriaenssens E.M."/>
            <person name="Foster-Nyarko E."/>
            <person name="Jarju S."/>
            <person name="Secka A."/>
            <person name="Antonio M."/>
            <person name="Oren A."/>
            <person name="Chaudhuri R.R."/>
            <person name="La Ragione R."/>
            <person name="Hildebrand F."/>
            <person name="Pallen M.J."/>
        </authorList>
    </citation>
    <scope>NUCLEOTIDE SEQUENCE</scope>
    <source>
        <strain evidence="10">CHK179-28034</strain>
    </source>
</reference>
<feature type="transmembrane region" description="Helical" evidence="8">
    <location>
        <begin position="830"/>
        <end position="852"/>
    </location>
</feature>